<name>A0ACB9D833_9ASTR</name>
<comment type="caution">
    <text evidence="1">The sequence shown here is derived from an EMBL/GenBank/DDBJ whole genome shotgun (WGS) entry which is preliminary data.</text>
</comment>
<dbReference type="Proteomes" id="UP001056120">
    <property type="component" value="Linkage Group LG20"/>
</dbReference>
<protein>
    <submittedName>
        <fullName evidence="1">Uncharacterized protein</fullName>
    </submittedName>
</protein>
<reference evidence="2" key="1">
    <citation type="journal article" date="2022" name="Mol. Ecol. Resour.">
        <title>The genomes of chicory, endive, great burdock and yacon provide insights into Asteraceae palaeo-polyploidization history and plant inulin production.</title>
        <authorList>
            <person name="Fan W."/>
            <person name="Wang S."/>
            <person name="Wang H."/>
            <person name="Wang A."/>
            <person name="Jiang F."/>
            <person name="Liu H."/>
            <person name="Zhao H."/>
            <person name="Xu D."/>
            <person name="Zhang Y."/>
        </authorList>
    </citation>
    <scope>NUCLEOTIDE SEQUENCE [LARGE SCALE GENOMIC DNA]</scope>
    <source>
        <strain evidence="2">cv. Yunnan</strain>
    </source>
</reference>
<evidence type="ECO:0000313" key="1">
    <source>
        <dbReference type="EMBL" id="KAI3742466.1"/>
    </source>
</evidence>
<gene>
    <name evidence="1" type="ORF">L1987_60149</name>
</gene>
<organism evidence="1 2">
    <name type="scientific">Smallanthus sonchifolius</name>
    <dbReference type="NCBI Taxonomy" id="185202"/>
    <lineage>
        <taxon>Eukaryota</taxon>
        <taxon>Viridiplantae</taxon>
        <taxon>Streptophyta</taxon>
        <taxon>Embryophyta</taxon>
        <taxon>Tracheophyta</taxon>
        <taxon>Spermatophyta</taxon>
        <taxon>Magnoliopsida</taxon>
        <taxon>eudicotyledons</taxon>
        <taxon>Gunneridae</taxon>
        <taxon>Pentapetalae</taxon>
        <taxon>asterids</taxon>
        <taxon>campanulids</taxon>
        <taxon>Asterales</taxon>
        <taxon>Asteraceae</taxon>
        <taxon>Asteroideae</taxon>
        <taxon>Heliantheae alliance</taxon>
        <taxon>Millerieae</taxon>
        <taxon>Smallanthus</taxon>
    </lineage>
</organism>
<dbReference type="EMBL" id="CM042037">
    <property type="protein sequence ID" value="KAI3742466.1"/>
    <property type="molecule type" value="Genomic_DNA"/>
</dbReference>
<proteinExistence type="predicted"/>
<sequence length="102" mass="12089">MNQFNTFHRRVDPFDLFDLFAATLKHPRTPRNPYFDYPLADSDHMTKRARLMEITYEEKTDEEKSGKSLEMRERSGGGRNCGLELLWANSRLKSREDYESKP</sequence>
<reference evidence="1 2" key="2">
    <citation type="journal article" date="2022" name="Mol. Ecol. Resour.">
        <title>The genomes of chicory, endive, great burdock and yacon provide insights into Asteraceae paleo-polyploidization history and plant inulin production.</title>
        <authorList>
            <person name="Fan W."/>
            <person name="Wang S."/>
            <person name="Wang H."/>
            <person name="Wang A."/>
            <person name="Jiang F."/>
            <person name="Liu H."/>
            <person name="Zhao H."/>
            <person name="Xu D."/>
            <person name="Zhang Y."/>
        </authorList>
    </citation>
    <scope>NUCLEOTIDE SEQUENCE [LARGE SCALE GENOMIC DNA]</scope>
    <source>
        <strain evidence="2">cv. Yunnan</strain>
        <tissue evidence="1">Leaves</tissue>
    </source>
</reference>
<evidence type="ECO:0000313" key="2">
    <source>
        <dbReference type="Proteomes" id="UP001056120"/>
    </source>
</evidence>
<keyword evidence="2" id="KW-1185">Reference proteome</keyword>
<accession>A0ACB9D833</accession>